<sequence length="225" mass="24219">MLVISTSDLVAAGVRMPRTQLISGTNIHSSLLVLARSGSRSVFVPRVDHEPEPEPHLKPESRCPQVAYLFVHFGTARFSQVLRLGFILLNRRTSLEVEDMAILLVPMANFFTSIGSKTAFGGKRPEPGPNRTLPQVYMLWGKGKVPPKCRHSTAAMAAIGGSAGGTLAAVGGGTFGDNSNGKPGFLRNPGPLEKSSIFLMGNPSKTLFVSWKKKAQNWASCIFQA</sequence>
<evidence type="ECO:0000313" key="2">
    <source>
        <dbReference type="Proteomes" id="UP001215598"/>
    </source>
</evidence>
<gene>
    <name evidence="1" type="ORF">B0H16DRAFT_1457207</name>
</gene>
<dbReference type="AlphaFoldDB" id="A0AAD7NFD8"/>
<dbReference type="Proteomes" id="UP001215598">
    <property type="component" value="Unassembled WGS sequence"/>
</dbReference>
<dbReference type="EMBL" id="JARKIB010000041">
    <property type="protein sequence ID" value="KAJ7758677.1"/>
    <property type="molecule type" value="Genomic_DNA"/>
</dbReference>
<protein>
    <submittedName>
        <fullName evidence="1">Uncharacterized protein</fullName>
    </submittedName>
</protein>
<name>A0AAD7NFD8_9AGAR</name>
<reference evidence="1" key="1">
    <citation type="submission" date="2023-03" db="EMBL/GenBank/DDBJ databases">
        <title>Massive genome expansion in bonnet fungi (Mycena s.s.) driven by repeated elements and novel gene families across ecological guilds.</title>
        <authorList>
            <consortium name="Lawrence Berkeley National Laboratory"/>
            <person name="Harder C.B."/>
            <person name="Miyauchi S."/>
            <person name="Viragh M."/>
            <person name="Kuo A."/>
            <person name="Thoen E."/>
            <person name="Andreopoulos B."/>
            <person name="Lu D."/>
            <person name="Skrede I."/>
            <person name="Drula E."/>
            <person name="Henrissat B."/>
            <person name="Morin E."/>
            <person name="Kohler A."/>
            <person name="Barry K."/>
            <person name="LaButti K."/>
            <person name="Morin E."/>
            <person name="Salamov A."/>
            <person name="Lipzen A."/>
            <person name="Mereny Z."/>
            <person name="Hegedus B."/>
            <person name="Baldrian P."/>
            <person name="Stursova M."/>
            <person name="Weitz H."/>
            <person name="Taylor A."/>
            <person name="Grigoriev I.V."/>
            <person name="Nagy L.G."/>
            <person name="Martin F."/>
            <person name="Kauserud H."/>
        </authorList>
    </citation>
    <scope>NUCLEOTIDE SEQUENCE</scope>
    <source>
        <strain evidence="1">CBHHK182m</strain>
    </source>
</reference>
<keyword evidence="2" id="KW-1185">Reference proteome</keyword>
<organism evidence="1 2">
    <name type="scientific">Mycena metata</name>
    <dbReference type="NCBI Taxonomy" id="1033252"/>
    <lineage>
        <taxon>Eukaryota</taxon>
        <taxon>Fungi</taxon>
        <taxon>Dikarya</taxon>
        <taxon>Basidiomycota</taxon>
        <taxon>Agaricomycotina</taxon>
        <taxon>Agaricomycetes</taxon>
        <taxon>Agaricomycetidae</taxon>
        <taxon>Agaricales</taxon>
        <taxon>Marasmiineae</taxon>
        <taxon>Mycenaceae</taxon>
        <taxon>Mycena</taxon>
    </lineage>
</organism>
<proteinExistence type="predicted"/>
<evidence type="ECO:0000313" key="1">
    <source>
        <dbReference type="EMBL" id="KAJ7758677.1"/>
    </source>
</evidence>
<comment type="caution">
    <text evidence="1">The sequence shown here is derived from an EMBL/GenBank/DDBJ whole genome shotgun (WGS) entry which is preliminary data.</text>
</comment>
<accession>A0AAD7NFD8</accession>